<gene>
    <name evidence="2" type="primary">LOC106758240</name>
</gene>
<dbReference type="GeneID" id="106758240"/>
<dbReference type="RefSeq" id="XP_014496668.1">
    <property type="nucleotide sequence ID" value="XM_014641182.1"/>
</dbReference>
<organism evidence="1 2">
    <name type="scientific">Vigna radiata var. radiata</name>
    <name type="common">Mung bean</name>
    <name type="synonym">Phaseolus aureus</name>
    <dbReference type="NCBI Taxonomy" id="3916"/>
    <lineage>
        <taxon>Eukaryota</taxon>
        <taxon>Viridiplantae</taxon>
        <taxon>Streptophyta</taxon>
        <taxon>Embryophyta</taxon>
        <taxon>Tracheophyta</taxon>
        <taxon>Spermatophyta</taxon>
        <taxon>Magnoliopsida</taxon>
        <taxon>eudicotyledons</taxon>
        <taxon>Gunneridae</taxon>
        <taxon>Pentapetalae</taxon>
        <taxon>rosids</taxon>
        <taxon>fabids</taxon>
        <taxon>Fabales</taxon>
        <taxon>Fabaceae</taxon>
        <taxon>Papilionoideae</taxon>
        <taxon>50 kb inversion clade</taxon>
        <taxon>NPAAA clade</taxon>
        <taxon>indigoferoid/millettioid clade</taxon>
        <taxon>Phaseoleae</taxon>
        <taxon>Vigna</taxon>
    </lineage>
</organism>
<evidence type="ECO:0000313" key="2">
    <source>
        <dbReference type="RefSeq" id="XP_014496668.1"/>
    </source>
</evidence>
<evidence type="ECO:0000313" key="1">
    <source>
        <dbReference type="Proteomes" id="UP000087766"/>
    </source>
</evidence>
<accession>A0A1S3TSB9</accession>
<reference evidence="2" key="2">
    <citation type="submission" date="2025-08" db="UniProtKB">
        <authorList>
            <consortium name="RefSeq"/>
        </authorList>
    </citation>
    <scope>IDENTIFICATION</scope>
    <source>
        <tissue evidence="2">Leaf</tissue>
    </source>
</reference>
<sequence>MTTTPGAFPQIPEYDKKIKYYLGEVIDLDYEEDQDRLVKPRKKDHPQKLKDSGTLALPCVINDVDIGRAMIDSGSSVNLMPFSDFKKIGGLRLKPVNTTLTIADGSIKKPVGMVEDVIVRIEELEFFIDFLVVDMILEEKKVCK</sequence>
<dbReference type="Pfam" id="PF13650">
    <property type="entry name" value="Asp_protease_2"/>
    <property type="match status" value="1"/>
</dbReference>
<keyword evidence="1" id="KW-1185">Reference proteome</keyword>
<dbReference type="Gene3D" id="2.40.70.10">
    <property type="entry name" value="Acid Proteases"/>
    <property type="match status" value="1"/>
</dbReference>
<dbReference type="PANTHER" id="PTHR33067:SF9">
    <property type="entry name" value="RNA-DIRECTED DNA POLYMERASE"/>
    <property type="match status" value="1"/>
</dbReference>
<dbReference type="CDD" id="cd00303">
    <property type="entry name" value="retropepsin_like"/>
    <property type="match status" value="1"/>
</dbReference>
<reference evidence="1" key="1">
    <citation type="journal article" date="2014" name="Nat. Commun.">
        <title>Genome sequence of mungbean and insights into evolution within Vigna species.</title>
        <authorList>
            <person name="Kang Y.J."/>
            <person name="Kim S.K."/>
            <person name="Kim M.Y."/>
            <person name="Lestari P."/>
            <person name="Kim K.H."/>
            <person name="Ha B.K."/>
            <person name="Jun T.H."/>
            <person name="Hwang W.J."/>
            <person name="Lee T."/>
            <person name="Lee J."/>
            <person name="Shim S."/>
            <person name="Yoon M.Y."/>
            <person name="Jang Y.E."/>
            <person name="Han K.S."/>
            <person name="Taeprayoon P."/>
            <person name="Yoon N."/>
            <person name="Somta P."/>
            <person name="Tanya P."/>
            <person name="Kim K.S."/>
            <person name="Gwag J.G."/>
            <person name="Moon J.K."/>
            <person name="Lee Y.H."/>
            <person name="Park B.S."/>
            <person name="Bombarely A."/>
            <person name="Doyle J.J."/>
            <person name="Jackson S.A."/>
            <person name="Schafleitner R."/>
            <person name="Srinives P."/>
            <person name="Varshney R.K."/>
            <person name="Lee S.H."/>
        </authorList>
    </citation>
    <scope>NUCLEOTIDE SEQUENCE [LARGE SCALE GENOMIC DNA]</scope>
    <source>
        <strain evidence="1">cv. VC1973A</strain>
    </source>
</reference>
<dbReference type="OrthoDB" id="778454at2759"/>
<dbReference type="Proteomes" id="UP000087766">
    <property type="component" value="Chromosome 4"/>
</dbReference>
<dbReference type="SUPFAM" id="SSF50630">
    <property type="entry name" value="Acid proteases"/>
    <property type="match status" value="1"/>
</dbReference>
<protein>
    <submittedName>
        <fullName evidence="2">Uncharacterized protein LOC106758240</fullName>
    </submittedName>
</protein>
<dbReference type="PANTHER" id="PTHR33067">
    <property type="entry name" value="RNA-DIRECTED DNA POLYMERASE-RELATED"/>
    <property type="match status" value="1"/>
</dbReference>
<dbReference type="AlphaFoldDB" id="A0A1S3TSB9"/>
<proteinExistence type="predicted"/>
<dbReference type="InterPro" id="IPR021109">
    <property type="entry name" value="Peptidase_aspartic_dom_sf"/>
</dbReference>
<name>A0A1S3TSB9_VIGRR</name>
<dbReference type="KEGG" id="vra:106758240"/>